<dbReference type="RefSeq" id="WP_219778063.1">
    <property type="nucleotide sequence ID" value="NZ_JAHXPT010000002.1"/>
</dbReference>
<protein>
    <submittedName>
        <fullName evidence="1">DpnI domain-containing protein</fullName>
    </submittedName>
</protein>
<reference evidence="1 2" key="1">
    <citation type="submission" date="2021-07" db="EMBL/GenBank/DDBJ databases">
        <title>Clostridium weizhouense sp. nov., an anaerobic bacterium isolated from activated sludge of Petroleum wastewater.</title>
        <authorList>
            <person name="Li Q."/>
        </authorList>
    </citation>
    <scope>NUCLEOTIDE SEQUENCE [LARGE SCALE GENOMIC DNA]</scope>
    <source>
        <strain evidence="1 2">YB-6</strain>
    </source>
</reference>
<comment type="caution">
    <text evidence="1">The sequence shown here is derived from an EMBL/GenBank/DDBJ whole genome shotgun (WGS) entry which is preliminary data.</text>
</comment>
<dbReference type="Proteomes" id="UP001519921">
    <property type="component" value="Unassembled WGS sequence"/>
</dbReference>
<name>A0ABS7AKR9_9CLOT</name>
<organism evidence="1 2">
    <name type="scientific">Clostridium weizhouense</name>
    <dbReference type="NCBI Taxonomy" id="2859781"/>
    <lineage>
        <taxon>Bacteria</taxon>
        <taxon>Bacillati</taxon>
        <taxon>Bacillota</taxon>
        <taxon>Clostridia</taxon>
        <taxon>Eubacteriales</taxon>
        <taxon>Clostridiaceae</taxon>
        <taxon>Clostridium</taxon>
    </lineage>
</organism>
<proteinExistence type="predicted"/>
<evidence type="ECO:0000313" key="2">
    <source>
        <dbReference type="Proteomes" id="UP001519921"/>
    </source>
</evidence>
<keyword evidence="2" id="KW-1185">Reference proteome</keyword>
<gene>
    <name evidence="1" type="ORF">KYD98_02755</name>
</gene>
<evidence type="ECO:0000313" key="1">
    <source>
        <dbReference type="EMBL" id="MBW6409001.1"/>
    </source>
</evidence>
<dbReference type="SUPFAM" id="SSF57783">
    <property type="entry name" value="Zinc beta-ribbon"/>
    <property type="match status" value="1"/>
</dbReference>
<accession>A0ABS7AKR9</accession>
<dbReference type="EMBL" id="JAHXPT010000002">
    <property type="protein sequence ID" value="MBW6409001.1"/>
    <property type="molecule type" value="Genomic_DNA"/>
</dbReference>
<sequence>MSKKYLLLCNRHNSMFGDCWALFWGNRDSKSGYTSDLRIAHRFDEEEIKKYEDGRADIPIPIDVLGIPEEYESKESFNKNIRVLIEKGTLNELLHLDLKPDDEDEQICCPNCGSNNLTEFNDDEIPVFVCENCDYEFQESEVKNDEV</sequence>